<dbReference type="GO" id="GO:0046921">
    <property type="term" value="F:alpha-(1-&gt;6)-fucosyltransferase activity"/>
    <property type="evidence" value="ECO:0007669"/>
    <property type="project" value="TreeGrafter"/>
</dbReference>
<dbReference type="Gene3D" id="3.40.50.11350">
    <property type="match status" value="1"/>
</dbReference>
<dbReference type="GO" id="GO:0006487">
    <property type="term" value="P:protein N-linked glycosylation"/>
    <property type="evidence" value="ECO:0007669"/>
    <property type="project" value="TreeGrafter"/>
</dbReference>
<accession>A0A9P9A470</accession>
<sequence length="613" mass="68321">MPSHLGVPHTSHAKMIISPPRLNLRRAASYTGVPNEKLPLSATSSSFNFNHLLFSPPPSPGLPQLVTRPRKASNAPRPSRVFRGLGWVITLVIFLYLSRVVVRKNVSLPLVGGWEKTGDFEMVGQYDLPDFPTPIAVTDRRGRSKWTVSIPPTYDFPLTTKEYSDICAKCHEVAAHVRELQGDSHPSQQAQLDYYYQDPYFVDVHEAESHGLLPGMDAQAHQTMAKVPEGHFVGRNETDMVDRPVCTTSMTFVLESPEAGIGPTLMMLWMAYGLAQKENRAFFIDDTRWAYGEYTNLFKAPPVPACNPPPRHEMLPCPHHARHLAVSVATARDTFGHSFDYQYEHPQRNDVTREKPMYNLARAGYEALFHLVDEDRSYVEKRIQELKAKAAVPGESNHDGSIIGVHVRHGDQHPFETQYSATYMPLIRYTEVIQQIIDDAHNASMPDGGDDVVAKQHSQVVLASDNPDVYTSDEFSGSVRAQERIQLASVAHPKPASQDPHVMHKFQEETFGWEGGFFGSMFWNLGRSTHNNADSDGVATVVHSSDATRLRSLIGRSYMLDLAILGRGTDTVICTVSSAGCRLVAVIMGWEKAMGEGNWVNIDGNYLWTGVSI</sequence>
<reference evidence="1" key="1">
    <citation type="journal article" date="2021" name="Nat. Commun.">
        <title>Genetic determinants of endophytism in the Arabidopsis root mycobiome.</title>
        <authorList>
            <person name="Mesny F."/>
            <person name="Miyauchi S."/>
            <person name="Thiergart T."/>
            <person name="Pickel B."/>
            <person name="Atanasova L."/>
            <person name="Karlsson M."/>
            <person name="Huettel B."/>
            <person name="Barry K.W."/>
            <person name="Haridas S."/>
            <person name="Chen C."/>
            <person name="Bauer D."/>
            <person name="Andreopoulos W."/>
            <person name="Pangilinan J."/>
            <person name="LaButti K."/>
            <person name="Riley R."/>
            <person name="Lipzen A."/>
            <person name="Clum A."/>
            <person name="Drula E."/>
            <person name="Henrissat B."/>
            <person name="Kohler A."/>
            <person name="Grigoriev I.V."/>
            <person name="Martin F.M."/>
            <person name="Hacquard S."/>
        </authorList>
    </citation>
    <scope>NUCLEOTIDE SEQUENCE</scope>
    <source>
        <strain evidence="1">MPI-SDFR-AT-0073</strain>
    </source>
</reference>
<evidence type="ECO:0000313" key="2">
    <source>
        <dbReference type="Proteomes" id="UP000758603"/>
    </source>
</evidence>
<dbReference type="PANTHER" id="PTHR13132">
    <property type="entry name" value="ALPHA- 1,6 -FUCOSYLTRANSFERASE"/>
    <property type="match status" value="1"/>
</dbReference>
<gene>
    <name evidence="1" type="ORF">BKA67DRAFT_35219</name>
</gene>
<proteinExistence type="predicted"/>
<comment type="caution">
    <text evidence="1">The sequence shown here is derived from an EMBL/GenBank/DDBJ whole genome shotgun (WGS) entry which is preliminary data.</text>
</comment>
<protein>
    <submittedName>
        <fullName evidence="1">Uncharacterized protein</fullName>
    </submittedName>
</protein>
<dbReference type="GeneID" id="70125262"/>
<evidence type="ECO:0000313" key="1">
    <source>
        <dbReference type="EMBL" id="KAH6659990.1"/>
    </source>
</evidence>
<dbReference type="AlphaFoldDB" id="A0A9P9A470"/>
<dbReference type="RefSeq" id="XP_045964121.1">
    <property type="nucleotide sequence ID" value="XM_046096369.1"/>
</dbReference>
<dbReference type="Proteomes" id="UP000758603">
    <property type="component" value="Unassembled WGS sequence"/>
</dbReference>
<organism evidence="1 2">
    <name type="scientific">Truncatella angustata</name>
    <dbReference type="NCBI Taxonomy" id="152316"/>
    <lineage>
        <taxon>Eukaryota</taxon>
        <taxon>Fungi</taxon>
        <taxon>Dikarya</taxon>
        <taxon>Ascomycota</taxon>
        <taxon>Pezizomycotina</taxon>
        <taxon>Sordariomycetes</taxon>
        <taxon>Xylariomycetidae</taxon>
        <taxon>Amphisphaeriales</taxon>
        <taxon>Sporocadaceae</taxon>
        <taxon>Truncatella</taxon>
    </lineage>
</organism>
<name>A0A9P9A470_9PEZI</name>
<dbReference type="PANTHER" id="PTHR13132:SF29">
    <property type="entry name" value="ALPHA-(1,6)-FUCOSYLTRANSFERASE"/>
    <property type="match status" value="1"/>
</dbReference>
<dbReference type="EMBL" id="JAGPXC010000001">
    <property type="protein sequence ID" value="KAH6659990.1"/>
    <property type="molecule type" value="Genomic_DNA"/>
</dbReference>
<dbReference type="OrthoDB" id="2392789at2759"/>
<keyword evidence="2" id="KW-1185">Reference proteome</keyword>